<name>A0A3L6DR19_MAIZE</name>
<evidence type="ECO:0000313" key="1">
    <source>
        <dbReference type="EMBL" id="PWZ10869.1"/>
    </source>
</evidence>
<reference evidence="1 2" key="1">
    <citation type="journal article" date="2018" name="Nat. Genet.">
        <title>Extensive intraspecific gene order and gene structural variations between Mo17 and other maize genomes.</title>
        <authorList>
            <person name="Sun S."/>
            <person name="Zhou Y."/>
            <person name="Chen J."/>
            <person name="Shi J."/>
            <person name="Zhao H."/>
            <person name="Zhao H."/>
            <person name="Song W."/>
            <person name="Zhang M."/>
            <person name="Cui Y."/>
            <person name="Dong X."/>
            <person name="Liu H."/>
            <person name="Ma X."/>
            <person name="Jiao Y."/>
            <person name="Wang B."/>
            <person name="Wei X."/>
            <person name="Stein J.C."/>
            <person name="Glaubitz J.C."/>
            <person name="Lu F."/>
            <person name="Yu G."/>
            <person name="Liang C."/>
            <person name="Fengler K."/>
            <person name="Li B."/>
            <person name="Rafalski A."/>
            <person name="Schnable P.S."/>
            <person name="Ware D.H."/>
            <person name="Buckler E.S."/>
            <person name="Lai J."/>
        </authorList>
    </citation>
    <scope>NUCLEOTIDE SEQUENCE [LARGE SCALE GENOMIC DNA]</scope>
    <source>
        <strain evidence="2">cv. Missouri 17</strain>
        <tissue evidence="1">Seedling</tissue>
    </source>
</reference>
<dbReference type="Proteomes" id="UP000251960">
    <property type="component" value="Chromosome 8"/>
</dbReference>
<dbReference type="AlphaFoldDB" id="A0A3L6DR19"/>
<gene>
    <name evidence="1" type="ORF">Zm00014a_026193</name>
</gene>
<organism evidence="1 2">
    <name type="scientific">Zea mays</name>
    <name type="common">Maize</name>
    <dbReference type="NCBI Taxonomy" id="4577"/>
    <lineage>
        <taxon>Eukaryota</taxon>
        <taxon>Viridiplantae</taxon>
        <taxon>Streptophyta</taxon>
        <taxon>Embryophyta</taxon>
        <taxon>Tracheophyta</taxon>
        <taxon>Spermatophyta</taxon>
        <taxon>Magnoliopsida</taxon>
        <taxon>Liliopsida</taxon>
        <taxon>Poales</taxon>
        <taxon>Poaceae</taxon>
        <taxon>PACMAD clade</taxon>
        <taxon>Panicoideae</taxon>
        <taxon>Andropogonodae</taxon>
        <taxon>Andropogoneae</taxon>
        <taxon>Tripsacinae</taxon>
        <taxon>Zea</taxon>
    </lineage>
</organism>
<evidence type="ECO:0000313" key="2">
    <source>
        <dbReference type="Proteomes" id="UP000251960"/>
    </source>
</evidence>
<sequence>VSNLLKTENTEPELLKTEFLGYYTFWLPNGSPSMETDVFVYRKNRNK</sequence>
<dbReference type="EMBL" id="NCVQ01000009">
    <property type="protein sequence ID" value="PWZ10869.1"/>
    <property type="molecule type" value="Genomic_DNA"/>
</dbReference>
<protein>
    <submittedName>
        <fullName evidence="1">Uncharacterized protein</fullName>
    </submittedName>
</protein>
<accession>A0A3L6DR19</accession>
<comment type="caution">
    <text evidence="1">The sequence shown here is derived from an EMBL/GenBank/DDBJ whole genome shotgun (WGS) entry which is preliminary data.</text>
</comment>
<proteinExistence type="predicted"/>
<feature type="non-terminal residue" evidence="1">
    <location>
        <position position="1"/>
    </location>
</feature>